<keyword evidence="4" id="KW-1185">Reference proteome</keyword>
<keyword evidence="1" id="KW-0547">Nucleotide-binding</keyword>
<dbReference type="EMBL" id="JALGBH010000001">
    <property type="protein sequence ID" value="MCJ0742430.1"/>
    <property type="molecule type" value="Genomic_DNA"/>
</dbReference>
<dbReference type="InterPro" id="IPR013815">
    <property type="entry name" value="ATP_grasp_subdomain_1"/>
</dbReference>
<feature type="domain" description="ATP-grasp" evidence="2">
    <location>
        <begin position="135"/>
        <end position="319"/>
    </location>
</feature>
<dbReference type="Gene3D" id="3.30.1490.20">
    <property type="entry name" value="ATP-grasp fold, A domain"/>
    <property type="match status" value="1"/>
</dbReference>
<name>A0ABS9ZVU5_9SPHI</name>
<dbReference type="InterPro" id="IPR011761">
    <property type="entry name" value="ATP-grasp"/>
</dbReference>
<dbReference type="InterPro" id="IPR003806">
    <property type="entry name" value="ATP-grasp_PylC-type"/>
</dbReference>
<accession>A0ABS9ZVU5</accession>
<keyword evidence="1" id="KW-0067">ATP-binding</keyword>
<dbReference type="Proteomes" id="UP001165460">
    <property type="component" value="Unassembled WGS sequence"/>
</dbReference>
<dbReference type="Gene3D" id="3.40.50.20">
    <property type="match status" value="1"/>
</dbReference>
<dbReference type="Gene3D" id="3.30.470.20">
    <property type="entry name" value="ATP-grasp fold, B domain"/>
    <property type="match status" value="1"/>
</dbReference>
<dbReference type="SUPFAM" id="SSF56059">
    <property type="entry name" value="Glutathione synthetase ATP-binding domain-like"/>
    <property type="match status" value="1"/>
</dbReference>
<evidence type="ECO:0000313" key="3">
    <source>
        <dbReference type="EMBL" id="MCJ0742430.1"/>
    </source>
</evidence>
<evidence type="ECO:0000256" key="1">
    <source>
        <dbReference type="PROSITE-ProRule" id="PRU00409"/>
    </source>
</evidence>
<reference evidence="3" key="1">
    <citation type="submission" date="2022-03" db="EMBL/GenBank/DDBJ databases">
        <authorList>
            <person name="Woo C.Y."/>
        </authorList>
    </citation>
    <scope>NUCLEOTIDE SEQUENCE</scope>
    <source>
        <strain evidence="3">CYS-01</strain>
    </source>
</reference>
<evidence type="ECO:0000313" key="4">
    <source>
        <dbReference type="Proteomes" id="UP001165460"/>
    </source>
</evidence>
<protein>
    <submittedName>
        <fullName evidence="3">ATP-grasp domain-containing protein</fullName>
    </submittedName>
</protein>
<proteinExistence type="predicted"/>
<organism evidence="3 4">
    <name type="scientific">Pedobacter montanisoli</name>
    <dbReference type="NCBI Taxonomy" id="2923277"/>
    <lineage>
        <taxon>Bacteria</taxon>
        <taxon>Pseudomonadati</taxon>
        <taxon>Bacteroidota</taxon>
        <taxon>Sphingobacteriia</taxon>
        <taxon>Sphingobacteriales</taxon>
        <taxon>Sphingobacteriaceae</taxon>
        <taxon>Pedobacter</taxon>
    </lineage>
</organism>
<sequence>MATETVNLRKTRHKEAIMLQKTSILLIGYDSNLCLGVLYCLKSLNADIYLLTGNKKNAARFSIYLKKAYEEYDKNGVQQIKEIVKKHNIDLIMPIDELEIRNIKLHTEELNKIAVCSWATEVDRFDIAINKMKLAKFLTENKVPCPKFTIIESLAKLEKDAADMGYPVLIKPDREAFGRLIQRFENWEELKNFYIKNETKLNRFILQPFIIGSDVTCNVICREGELICYTIQESPVKTGSDFSSNDILKFHDDEQVITVIARMMKLLNWHGVACIDMRRDIRDNSVKVLEINGRFWASVISSYIRAGINFPVTMVKLALKKEVEPFNIKSGQQLTLKQVVSSTFTKNRSSIKDTKYMSYLADPFARIAQLLKI</sequence>
<dbReference type="Pfam" id="PF02655">
    <property type="entry name" value="ATP-grasp_3"/>
    <property type="match status" value="1"/>
</dbReference>
<evidence type="ECO:0000259" key="2">
    <source>
        <dbReference type="PROSITE" id="PS50975"/>
    </source>
</evidence>
<dbReference type="PROSITE" id="PS50975">
    <property type="entry name" value="ATP_GRASP"/>
    <property type="match status" value="1"/>
</dbReference>
<comment type="caution">
    <text evidence="3">The sequence shown here is derived from an EMBL/GenBank/DDBJ whole genome shotgun (WGS) entry which is preliminary data.</text>
</comment>
<dbReference type="RefSeq" id="WP_243360869.1">
    <property type="nucleotide sequence ID" value="NZ_JALGBH010000001.1"/>
</dbReference>
<gene>
    <name evidence="3" type="ORF">MMF97_06895</name>
</gene>